<evidence type="ECO:0000313" key="2">
    <source>
        <dbReference type="Proteomes" id="UP001479933"/>
    </source>
</evidence>
<accession>A0ABZ2TWG6</accession>
<gene>
    <name evidence="1" type="ORF">RVF87_12170</name>
</gene>
<dbReference type="Proteomes" id="UP001479933">
    <property type="component" value="Chromosome"/>
</dbReference>
<dbReference type="RefSeq" id="WP_066164477.1">
    <property type="nucleotide sequence ID" value="NZ_CP136137.1"/>
</dbReference>
<dbReference type="InterPro" id="IPR046611">
    <property type="entry name" value="DUF6670"/>
</dbReference>
<sequence>MNSTDPRPVAYSSADRHGGLRRIAVDAATRLMRAANQDRVVRTGLPEQLTFPPSSTERFGKGAAHYGIMIADLPEPHRFLANMIIIGATGFKAWDDNGAFTGAPRGTCQLGWGTAALAGNSFHVFAPDDVRLEPAGRSLEFGDDYRLDIDYPEIRVRSTVEGLDVDLVLTSTDVVSWVADSAFYRHFSFLCTYTGTVGVTGETPLAVSGTGTFEYGIGYLPYMDLPRPLPRPLKLPADFFSYHVIDLDAERQLVAVVLGAFGDLTAGVGAEVRSVADGAQRFGDEVSFEVLDFAPEPQSYRGRSTMPVPVRFRWTFTAAGDVSEIHGTVDTPWLYAGIGYIAGYSWSGEIDGEPRNGRGYVEYADRR</sequence>
<protein>
    <submittedName>
        <fullName evidence="1">DUF6670 family protein</fullName>
    </submittedName>
</protein>
<organism evidence="1 2">
    <name type="scientific">Gordonia hydrophobica</name>
    <dbReference type="NCBI Taxonomy" id="40516"/>
    <lineage>
        <taxon>Bacteria</taxon>
        <taxon>Bacillati</taxon>
        <taxon>Actinomycetota</taxon>
        <taxon>Actinomycetes</taxon>
        <taxon>Mycobacteriales</taxon>
        <taxon>Gordoniaceae</taxon>
        <taxon>Gordonia</taxon>
    </lineage>
</organism>
<evidence type="ECO:0000313" key="1">
    <source>
        <dbReference type="EMBL" id="WYY05841.1"/>
    </source>
</evidence>
<dbReference type="EMBL" id="CP136137">
    <property type="protein sequence ID" value="WYY05841.1"/>
    <property type="molecule type" value="Genomic_DNA"/>
</dbReference>
<keyword evidence="2" id="KW-1185">Reference proteome</keyword>
<proteinExistence type="predicted"/>
<dbReference type="Pfam" id="PF20375">
    <property type="entry name" value="DUF6670"/>
    <property type="match status" value="1"/>
</dbReference>
<reference evidence="1 2" key="1">
    <citation type="journal article" date="2023" name="Virus Evol.">
        <title>Computational host range prediction-The good, the bad, and the ugly.</title>
        <authorList>
            <person name="Howell A.A."/>
            <person name="Versoza C.J."/>
            <person name="Pfeifer S.P."/>
        </authorList>
    </citation>
    <scope>NUCLEOTIDE SEQUENCE [LARGE SCALE GENOMIC DNA]</scope>
    <source>
        <strain evidence="1 2">1610/1b</strain>
    </source>
</reference>
<name>A0ABZ2TWG6_9ACTN</name>